<dbReference type="GO" id="GO:0000978">
    <property type="term" value="F:RNA polymerase II cis-regulatory region sequence-specific DNA binding"/>
    <property type="evidence" value="ECO:0007669"/>
    <property type="project" value="TreeGrafter"/>
</dbReference>
<proteinExistence type="predicted"/>
<dbReference type="Pfam" id="PF00096">
    <property type="entry name" value="zf-C2H2"/>
    <property type="match status" value="5"/>
</dbReference>
<keyword evidence="5" id="KW-0539">Nucleus</keyword>
<dbReference type="SUPFAM" id="SSF57667">
    <property type="entry name" value="beta-beta-alpha zinc fingers"/>
    <property type="match status" value="5"/>
</dbReference>
<keyword evidence="3" id="KW-0863">Zinc-finger</keyword>
<sequence length="462" mass="52816">MSDSWRPWTKAKGADPRTPLDQLHPDGHQLMEREPLFDSDILALEWSSDNSSTPDSCDSPEGCSCPSPGGCSSPKGCFSPEGCLSPKGSLSIVLMKDAATQTDSETYELALHAFPYVCRLCPRRFETKINLIFHEAMHTGPEENTATQPVTHGVCDDTPNNQKETQTKKICFSPKECSVVLERVTESPSDARREESNSPPQQCVVTVERMKVPMTVVSCGNRRITLSCKQCSASFSEQAKLHSHVLQAHTTKSGYMCDHCSKCFRKKSLLSKHIISHMDVRPFVCNLCPAQYKENSKLRRHIRNIHDIRRVPFSCKQCSASFSEQAKLRSHVLQAHTIRLSYTCDHCSKCFRIKSDLSKHIISHMDVRPFVCKLCPAQFKRNYTLLRHIRNTHERKNNVKAGYTCDHCSKCFRMKRRLSEHIIWHHMDVWPFACNFCPADFKVNSNLRRHIRNVHERKNKVK</sequence>
<dbReference type="PANTHER" id="PTHR24393">
    <property type="entry name" value="ZINC FINGER PROTEIN"/>
    <property type="match status" value="1"/>
</dbReference>
<evidence type="ECO:0000256" key="1">
    <source>
        <dbReference type="ARBA" id="ARBA00022723"/>
    </source>
</evidence>
<dbReference type="Proteomes" id="UP001152759">
    <property type="component" value="Chromosome 4"/>
</dbReference>
<evidence type="ECO:0000256" key="5">
    <source>
        <dbReference type="ARBA" id="ARBA00023242"/>
    </source>
</evidence>
<dbReference type="AlphaFoldDB" id="A0A9P0AD21"/>
<feature type="domain" description="C2H2-type" evidence="7">
    <location>
        <begin position="405"/>
        <end position="426"/>
    </location>
</feature>
<evidence type="ECO:0000256" key="2">
    <source>
        <dbReference type="ARBA" id="ARBA00022737"/>
    </source>
</evidence>
<feature type="domain" description="C2H2-type" evidence="7">
    <location>
        <begin position="315"/>
        <end position="336"/>
    </location>
</feature>
<dbReference type="SMART" id="SM00355">
    <property type="entry name" value="ZnF_C2H2"/>
    <property type="match status" value="9"/>
</dbReference>
<dbReference type="GO" id="GO:0005634">
    <property type="term" value="C:nucleus"/>
    <property type="evidence" value="ECO:0007669"/>
    <property type="project" value="TreeGrafter"/>
</dbReference>
<evidence type="ECO:0000313" key="9">
    <source>
        <dbReference type="Proteomes" id="UP001152759"/>
    </source>
</evidence>
<feature type="domain" description="C2H2-type" evidence="7">
    <location>
        <begin position="118"/>
        <end position="138"/>
    </location>
</feature>
<feature type="domain" description="C2H2-type" evidence="7">
    <location>
        <begin position="228"/>
        <end position="249"/>
    </location>
</feature>
<dbReference type="InterPro" id="IPR013087">
    <property type="entry name" value="Znf_C2H2_type"/>
</dbReference>
<keyword evidence="2" id="KW-0677">Repeat</keyword>
<evidence type="ECO:0000313" key="8">
    <source>
        <dbReference type="EMBL" id="CAH0389175.1"/>
    </source>
</evidence>
<evidence type="ECO:0000256" key="4">
    <source>
        <dbReference type="ARBA" id="ARBA00022833"/>
    </source>
</evidence>
<keyword evidence="1" id="KW-0479">Metal-binding</keyword>
<dbReference type="GO" id="GO:0008270">
    <property type="term" value="F:zinc ion binding"/>
    <property type="evidence" value="ECO:0007669"/>
    <property type="project" value="UniProtKB-KW"/>
</dbReference>
<keyword evidence="9" id="KW-1185">Reference proteome</keyword>
<evidence type="ECO:0000256" key="6">
    <source>
        <dbReference type="SAM" id="MobiDB-lite"/>
    </source>
</evidence>
<protein>
    <recommendedName>
        <fullName evidence="7">C2H2-type domain-containing protein</fullName>
    </recommendedName>
</protein>
<dbReference type="SMART" id="SM00614">
    <property type="entry name" value="ZnF_BED"/>
    <property type="match status" value="3"/>
</dbReference>
<feature type="domain" description="C2H2-type" evidence="7">
    <location>
        <begin position="285"/>
        <end position="306"/>
    </location>
</feature>
<dbReference type="GO" id="GO:0001228">
    <property type="term" value="F:DNA-binding transcription activator activity, RNA polymerase II-specific"/>
    <property type="evidence" value="ECO:0007669"/>
    <property type="project" value="TreeGrafter"/>
</dbReference>
<name>A0A9P0AD21_BEMTA</name>
<dbReference type="InterPro" id="IPR036236">
    <property type="entry name" value="Znf_C2H2_sf"/>
</dbReference>
<dbReference type="Gene3D" id="3.30.160.60">
    <property type="entry name" value="Classic Zinc Finger"/>
    <property type="match status" value="6"/>
</dbReference>
<feature type="domain" description="C2H2-type" evidence="7">
    <location>
        <begin position="344"/>
        <end position="364"/>
    </location>
</feature>
<feature type="domain" description="C2H2-type" evidence="7">
    <location>
        <begin position="257"/>
        <end position="277"/>
    </location>
</feature>
<feature type="region of interest" description="Disordered" evidence="6">
    <location>
        <begin position="1"/>
        <end position="30"/>
    </location>
</feature>
<dbReference type="PROSITE" id="PS00028">
    <property type="entry name" value="ZINC_FINGER_C2H2_1"/>
    <property type="match status" value="9"/>
</dbReference>
<keyword evidence="4" id="KW-0862">Zinc</keyword>
<gene>
    <name evidence="8" type="ORF">BEMITA_LOCUS8034</name>
</gene>
<reference evidence="8" key="1">
    <citation type="submission" date="2021-12" db="EMBL/GenBank/DDBJ databases">
        <authorList>
            <person name="King R."/>
        </authorList>
    </citation>
    <scope>NUCLEOTIDE SEQUENCE</scope>
</reference>
<evidence type="ECO:0000259" key="7">
    <source>
        <dbReference type="PROSITE" id="PS00028"/>
    </source>
</evidence>
<accession>A0A9P0AD21</accession>
<dbReference type="PANTHER" id="PTHR24393:SF34">
    <property type="entry name" value="PR_SET DOMAIN 13"/>
    <property type="match status" value="1"/>
</dbReference>
<dbReference type="KEGG" id="btab:109034993"/>
<feature type="domain" description="C2H2-type" evidence="7">
    <location>
        <begin position="372"/>
        <end position="393"/>
    </location>
</feature>
<evidence type="ECO:0000256" key="3">
    <source>
        <dbReference type="ARBA" id="ARBA00022771"/>
    </source>
</evidence>
<feature type="domain" description="C2H2-type" evidence="7">
    <location>
        <begin position="434"/>
        <end position="455"/>
    </location>
</feature>
<organism evidence="8 9">
    <name type="scientific">Bemisia tabaci</name>
    <name type="common">Sweetpotato whitefly</name>
    <name type="synonym">Aleurodes tabaci</name>
    <dbReference type="NCBI Taxonomy" id="7038"/>
    <lineage>
        <taxon>Eukaryota</taxon>
        <taxon>Metazoa</taxon>
        <taxon>Ecdysozoa</taxon>
        <taxon>Arthropoda</taxon>
        <taxon>Hexapoda</taxon>
        <taxon>Insecta</taxon>
        <taxon>Pterygota</taxon>
        <taxon>Neoptera</taxon>
        <taxon>Paraneoptera</taxon>
        <taxon>Hemiptera</taxon>
        <taxon>Sternorrhyncha</taxon>
        <taxon>Aleyrodoidea</taxon>
        <taxon>Aleyrodidae</taxon>
        <taxon>Aleyrodinae</taxon>
        <taxon>Bemisia</taxon>
    </lineage>
</organism>
<dbReference type="EMBL" id="OU963865">
    <property type="protein sequence ID" value="CAH0389175.1"/>
    <property type="molecule type" value="Genomic_DNA"/>
</dbReference>